<evidence type="ECO:0000259" key="6">
    <source>
        <dbReference type="Pfam" id="PF07980"/>
    </source>
</evidence>
<dbReference type="InterPro" id="IPR011990">
    <property type="entry name" value="TPR-like_helical_dom_sf"/>
</dbReference>
<evidence type="ECO:0000256" key="1">
    <source>
        <dbReference type="ARBA" id="ARBA00004442"/>
    </source>
</evidence>
<dbReference type="Pfam" id="PF14322">
    <property type="entry name" value="SusD-like_3"/>
    <property type="match status" value="1"/>
</dbReference>
<evidence type="ECO:0000259" key="7">
    <source>
        <dbReference type="Pfam" id="PF14322"/>
    </source>
</evidence>
<comment type="similarity">
    <text evidence="2">Belongs to the SusD family.</text>
</comment>
<organism evidence="8 9">
    <name type="scientific">Coprobacter secundus subsp. similis</name>
    <dbReference type="NCBI Taxonomy" id="2751153"/>
    <lineage>
        <taxon>Bacteria</taxon>
        <taxon>Pseudomonadati</taxon>
        <taxon>Bacteroidota</taxon>
        <taxon>Bacteroidia</taxon>
        <taxon>Bacteroidales</taxon>
        <taxon>Barnesiellaceae</taxon>
        <taxon>Coprobacter</taxon>
    </lineage>
</organism>
<dbReference type="InterPro" id="IPR012944">
    <property type="entry name" value="SusD_RagB_dom"/>
</dbReference>
<dbReference type="CDD" id="cd08977">
    <property type="entry name" value="SusD"/>
    <property type="match status" value="1"/>
</dbReference>
<feature type="domain" description="RagB/SusD" evidence="6">
    <location>
        <begin position="303"/>
        <end position="472"/>
    </location>
</feature>
<reference evidence="9" key="1">
    <citation type="submission" date="2020-07" db="EMBL/GenBank/DDBJ databases">
        <title>Complete genome sequencing of Coprobacter sp. strain 2CBH44.</title>
        <authorList>
            <person name="Sakamoto M."/>
            <person name="Murakami T."/>
            <person name="Mori H."/>
        </authorList>
    </citation>
    <scope>NUCLEOTIDE SEQUENCE [LARGE SCALE GENOMIC DNA]</scope>
    <source>
        <strain evidence="9">2CBH44</strain>
    </source>
</reference>
<protein>
    <submittedName>
        <fullName evidence="8">Membrane protein</fullName>
    </submittedName>
</protein>
<feature type="domain" description="SusD-like N-terminal" evidence="7">
    <location>
        <begin position="24"/>
        <end position="227"/>
    </location>
</feature>
<sequence>MKLNRIIAISSLALVMTGTSCSDDFLDRKPYGKVTSEDLGFGEDILYSANVFKAYGHMREYSVAAMPFVAITSIASDDADKGSTPTDGPDQAQIDNFRFNADNGIISSWYKGNYEGITACNLALNTLDSIQVGDESVELLKAEARFLRGVYYFNLVRSFGGLSIVDRQLEQTEQTPPRSDIDATYAFIQKDFEYAMGILPPKSVQPISSMGRATRDAAKAFLAKTYLYQKNWQQAYNLTKEIIESGEYNLKTPYDKIFTEDGENSSESVFEVQCEHNIYYGREIGSQYAQVQGIRGSLDYGWGFNTPSKALYEAYEAGDPRKAATIMERGATLEDGVKIPSGAPNAYYNKKVYPWLVEQTKPNRNFNSYWYFGAWINIRLMRYADVVLMNAEAANEIGGEEMIDEALEKLEMVRNRARGGNPDILPKVTTRNQAELRDKIRFERRIELAMEHERYFDIVRWGIAGDVLGAKWIPGKHELFPIPQEQIDLSNHILTQNPGY</sequence>
<evidence type="ECO:0000313" key="9">
    <source>
        <dbReference type="Proteomes" id="UP000594042"/>
    </source>
</evidence>
<dbReference type="PROSITE" id="PS51257">
    <property type="entry name" value="PROKAR_LIPOPROTEIN"/>
    <property type="match status" value="1"/>
</dbReference>
<dbReference type="KEGG" id="copr:Cop2CBH44_27290"/>
<dbReference type="SUPFAM" id="SSF48452">
    <property type="entry name" value="TPR-like"/>
    <property type="match status" value="1"/>
</dbReference>
<dbReference type="RefSeq" id="WP_200755030.1">
    <property type="nucleotide sequence ID" value="NZ_AP023322.1"/>
</dbReference>
<dbReference type="GO" id="GO:0009279">
    <property type="term" value="C:cell outer membrane"/>
    <property type="evidence" value="ECO:0007669"/>
    <property type="project" value="UniProtKB-SubCell"/>
</dbReference>
<accession>A0A7G1HXK3</accession>
<dbReference type="Pfam" id="PF07980">
    <property type="entry name" value="SusD_RagB"/>
    <property type="match status" value="1"/>
</dbReference>
<dbReference type="Proteomes" id="UP000594042">
    <property type="component" value="Chromosome"/>
</dbReference>
<keyword evidence="5" id="KW-0998">Cell outer membrane</keyword>
<dbReference type="EMBL" id="AP023322">
    <property type="protein sequence ID" value="BCI64376.1"/>
    <property type="molecule type" value="Genomic_DNA"/>
</dbReference>
<dbReference type="InterPro" id="IPR033985">
    <property type="entry name" value="SusD-like_N"/>
</dbReference>
<evidence type="ECO:0000256" key="3">
    <source>
        <dbReference type="ARBA" id="ARBA00022729"/>
    </source>
</evidence>
<keyword evidence="9" id="KW-1185">Reference proteome</keyword>
<dbReference type="Gene3D" id="1.25.40.390">
    <property type="match status" value="1"/>
</dbReference>
<evidence type="ECO:0000256" key="5">
    <source>
        <dbReference type="ARBA" id="ARBA00023237"/>
    </source>
</evidence>
<evidence type="ECO:0000313" key="8">
    <source>
        <dbReference type="EMBL" id="BCI64376.1"/>
    </source>
</evidence>
<evidence type="ECO:0000256" key="4">
    <source>
        <dbReference type="ARBA" id="ARBA00023136"/>
    </source>
</evidence>
<comment type="subcellular location">
    <subcellularLocation>
        <location evidence="1">Cell outer membrane</location>
    </subcellularLocation>
</comment>
<evidence type="ECO:0000256" key="2">
    <source>
        <dbReference type="ARBA" id="ARBA00006275"/>
    </source>
</evidence>
<dbReference type="AlphaFoldDB" id="A0A7G1HXK3"/>
<name>A0A7G1HXK3_9BACT</name>
<keyword evidence="3" id="KW-0732">Signal</keyword>
<keyword evidence="4" id="KW-0472">Membrane</keyword>
<proteinExistence type="inferred from homology"/>
<gene>
    <name evidence="8" type="ORF">Cop2CBH44_27290</name>
</gene>